<gene>
    <name evidence="2" type="ORF">CALVIDRAFT_223028</name>
</gene>
<accession>A0A167K6Y5</accession>
<dbReference type="AlphaFoldDB" id="A0A167K6Y5"/>
<evidence type="ECO:0000313" key="3">
    <source>
        <dbReference type="Proteomes" id="UP000076738"/>
    </source>
</evidence>
<feature type="region of interest" description="Disordered" evidence="1">
    <location>
        <begin position="1"/>
        <end position="24"/>
    </location>
</feature>
<keyword evidence="3" id="KW-1185">Reference proteome</keyword>
<dbReference type="Proteomes" id="UP000076738">
    <property type="component" value="Unassembled WGS sequence"/>
</dbReference>
<dbReference type="EMBL" id="KV417295">
    <property type="protein sequence ID" value="KZO94330.1"/>
    <property type="molecule type" value="Genomic_DNA"/>
</dbReference>
<name>A0A167K6Y5_CALVF</name>
<organism evidence="2 3">
    <name type="scientific">Calocera viscosa (strain TUFC12733)</name>
    <dbReference type="NCBI Taxonomy" id="1330018"/>
    <lineage>
        <taxon>Eukaryota</taxon>
        <taxon>Fungi</taxon>
        <taxon>Dikarya</taxon>
        <taxon>Basidiomycota</taxon>
        <taxon>Agaricomycotina</taxon>
        <taxon>Dacrymycetes</taxon>
        <taxon>Dacrymycetales</taxon>
        <taxon>Dacrymycetaceae</taxon>
        <taxon>Calocera</taxon>
    </lineage>
</organism>
<evidence type="ECO:0000256" key="1">
    <source>
        <dbReference type="SAM" id="MobiDB-lite"/>
    </source>
</evidence>
<protein>
    <submittedName>
        <fullName evidence="2">Uncharacterized protein</fullName>
    </submittedName>
</protein>
<proteinExistence type="predicted"/>
<reference evidence="2 3" key="1">
    <citation type="journal article" date="2016" name="Mol. Biol. Evol.">
        <title>Comparative Genomics of Early-Diverging Mushroom-Forming Fungi Provides Insights into the Origins of Lignocellulose Decay Capabilities.</title>
        <authorList>
            <person name="Nagy L.G."/>
            <person name="Riley R."/>
            <person name="Tritt A."/>
            <person name="Adam C."/>
            <person name="Daum C."/>
            <person name="Floudas D."/>
            <person name="Sun H."/>
            <person name="Yadav J.S."/>
            <person name="Pangilinan J."/>
            <person name="Larsson K.H."/>
            <person name="Matsuura K."/>
            <person name="Barry K."/>
            <person name="Labutti K."/>
            <person name="Kuo R."/>
            <person name="Ohm R.A."/>
            <person name="Bhattacharya S.S."/>
            <person name="Shirouzu T."/>
            <person name="Yoshinaga Y."/>
            <person name="Martin F.M."/>
            <person name="Grigoriev I.V."/>
            <person name="Hibbett D.S."/>
        </authorList>
    </citation>
    <scope>NUCLEOTIDE SEQUENCE [LARGE SCALE GENOMIC DNA]</scope>
    <source>
        <strain evidence="2 3">TUFC12733</strain>
    </source>
</reference>
<sequence>MHTAKEGTTMGSPRREMAPVTDVSHQSVYVHPHVPPPAWSPQFVETTDRLPFFAVQMPSGYRLARSMTSSRVACRRVRGMATVRVAAAAAVPSQARRKAKAKKSMSLNHNESVMIELRGMYTTYLGRGRSLLRVLPIEQNGSSEARMFVVRPKNALPHSGAYHHRFVCTLRPLIISLCTPPAFSLRDVTADIPACQASTHGLTPLSPHHRIDRDSRRPTTAYRLLI</sequence>
<evidence type="ECO:0000313" key="2">
    <source>
        <dbReference type="EMBL" id="KZO94330.1"/>
    </source>
</evidence>